<dbReference type="AlphaFoldDB" id="A0A0R2E0Q1"/>
<gene>
    <name evidence="2" type="ORF">FD00_GL000649</name>
</gene>
<dbReference type="GeneID" id="98317457"/>
<dbReference type="OrthoDB" id="9979482at2"/>
<evidence type="ECO:0008006" key="4">
    <source>
        <dbReference type="Google" id="ProtNLM"/>
    </source>
</evidence>
<dbReference type="EMBL" id="AYYH01000018">
    <property type="protein sequence ID" value="KRN09807.1"/>
    <property type="molecule type" value="Genomic_DNA"/>
</dbReference>
<feature type="transmembrane region" description="Helical" evidence="1">
    <location>
        <begin position="80"/>
        <end position="97"/>
    </location>
</feature>
<evidence type="ECO:0000256" key="1">
    <source>
        <dbReference type="SAM" id="Phobius"/>
    </source>
</evidence>
<protein>
    <recommendedName>
        <fullName evidence="4">DUF2178 domain-containing protein</fullName>
    </recommendedName>
</protein>
<evidence type="ECO:0000313" key="3">
    <source>
        <dbReference type="Proteomes" id="UP000050898"/>
    </source>
</evidence>
<dbReference type="Proteomes" id="UP000050898">
    <property type="component" value="Unassembled WGS sequence"/>
</dbReference>
<keyword evidence="1" id="KW-0812">Transmembrane</keyword>
<dbReference type="PATRIC" id="fig|1046596.6.peg.706"/>
<keyword evidence="1" id="KW-0472">Membrane</keyword>
<keyword evidence="3" id="KW-1185">Reference proteome</keyword>
<name>A0A0R2E0Q1_9LACO</name>
<dbReference type="RefSeq" id="WP_010078053.1">
    <property type="nucleotide sequence ID" value="NZ_AYYH01000018.1"/>
</dbReference>
<feature type="transmembrane region" description="Helical" evidence="1">
    <location>
        <begin position="6"/>
        <end position="28"/>
    </location>
</feature>
<proteinExistence type="predicted"/>
<sequence>MENIFSSWLIEVIIGILAITVLSFFAGIKPISEEKVEELEFLIRTRSITFSWVGLMSVLVFSVFDNFFTPKFVSVSKWDPLFYIGISLILYFISYVINKRKYS</sequence>
<accession>A0A0R2E0Q1</accession>
<comment type="caution">
    <text evidence="2">The sequence shown here is derived from an EMBL/GenBank/DDBJ whole genome shotgun (WGS) entry which is preliminary data.</text>
</comment>
<keyword evidence="1" id="KW-1133">Transmembrane helix</keyword>
<evidence type="ECO:0000313" key="2">
    <source>
        <dbReference type="EMBL" id="KRN09807.1"/>
    </source>
</evidence>
<reference evidence="2 3" key="1">
    <citation type="journal article" date="2015" name="Genome Announc.">
        <title>Expanding the biotechnology potential of lactobacilli through comparative genomics of 213 strains and associated genera.</title>
        <authorList>
            <person name="Sun Z."/>
            <person name="Harris H.M."/>
            <person name="McCann A."/>
            <person name="Guo C."/>
            <person name="Argimon S."/>
            <person name="Zhang W."/>
            <person name="Yang X."/>
            <person name="Jeffery I.B."/>
            <person name="Cooney J.C."/>
            <person name="Kagawa T.F."/>
            <person name="Liu W."/>
            <person name="Song Y."/>
            <person name="Salvetti E."/>
            <person name="Wrobel A."/>
            <person name="Rasinkangas P."/>
            <person name="Parkhill J."/>
            <person name="Rea M.C."/>
            <person name="O'Sullivan O."/>
            <person name="Ritari J."/>
            <person name="Douillard F.P."/>
            <person name="Paul Ross R."/>
            <person name="Yang R."/>
            <person name="Briner A.E."/>
            <person name="Felis G.E."/>
            <person name="de Vos W.M."/>
            <person name="Barrangou R."/>
            <person name="Klaenhammer T.R."/>
            <person name="Caufield P.W."/>
            <person name="Cui Y."/>
            <person name="Zhang H."/>
            <person name="O'Toole P.W."/>
        </authorList>
    </citation>
    <scope>NUCLEOTIDE SEQUENCE [LARGE SCALE GENOMIC DNA]</scope>
    <source>
        <strain evidence="2 3">DSM 20444</strain>
    </source>
</reference>
<feature type="transmembrane region" description="Helical" evidence="1">
    <location>
        <begin position="49"/>
        <end position="68"/>
    </location>
</feature>
<organism evidence="2 3">
    <name type="scientific">Liquorilactobacillus mali KCTC 3596 = DSM 20444</name>
    <dbReference type="NCBI Taxonomy" id="1046596"/>
    <lineage>
        <taxon>Bacteria</taxon>
        <taxon>Bacillati</taxon>
        <taxon>Bacillota</taxon>
        <taxon>Bacilli</taxon>
        <taxon>Lactobacillales</taxon>
        <taxon>Lactobacillaceae</taxon>
        <taxon>Liquorilactobacillus</taxon>
    </lineage>
</organism>